<organism evidence="2 3">
    <name type="scientific">Handelsmanbacteria sp. (strain RIFCSPLOWO2_12_FULL_64_10)</name>
    <dbReference type="NCBI Taxonomy" id="1817868"/>
    <lineage>
        <taxon>Bacteria</taxon>
        <taxon>Candidatus Handelsmaniibacteriota</taxon>
    </lineage>
</organism>
<comment type="caution">
    <text evidence="2">The sequence shown here is derived from an EMBL/GenBank/DDBJ whole genome shotgun (WGS) entry which is preliminary data.</text>
</comment>
<name>A0A1F6CQ58_HANXR</name>
<protein>
    <submittedName>
        <fullName evidence="2">Uncharacterized protein</fullName>
    </submittedName>
</protein>
<gene>
    <name evidence="2" type="ORF">A3F84_02885</name>
</gene>
<dbReference type="AlphaFoldDB" id="A0A1F6CQ58"/>
<reference evidence="2 3" key="1">
    <citation type="journal article" date="2016" name="Nat. Commun.">
        <title>Thousands of microbial genomes shed light on interconnected biogeochemical processes in an aquifer system.</title>
        <authorList>
            <person name="Anantharaman K."/>
            <person name="Brown C.T."/>
            <person name="Hug L.A."/>
            <person name="Sharon I."/>
            <person name="Castelle C.J."/>
            <person name="Probst A.J."/>
            <person name="Thomas B.C."/>
            <person name="Singh A."/>
            <person name="Wilkins M.J."/>
            <person name="Karaoz U."/>
            <person name="Brodie E.L."/>
            <person name="Williams K.H."/>
            <person name="Hubbard S.S."/>
            <person name="Banfield J.F."/>
        </authorList>
    </citation>
    <scope>NUCLEOTIDE SEQUENCE [LARGE SCALE GENOMIC DNA]</scope>
    <source>
        <strain evidence="3">RIFCSPLOWO2_12_FULL_64_10</strain>
    </source>
</reference>
<sequence length="59" mass="6323">MRMSVLLYPMADTLMAHQDRMRAPDCQTKNPAGTFRIDPDTGRLDGGADPGDSGMALGV</sequence>
<dbReference type="EMBL" id="MFKF01000189">
    <property type="protein sequence ID" value="OGG51257.1"/>
    <property type="molecule type" value="Genomic_DNA"/>
</dbReference>
<evidence type="ECO:0000313" key="3">
    <source>
        <dbReference type="Proteomes" id="UP000178606"/>
    </source>
</evidence>
<evidence type="ECO:0000256" key="1">
    <source>
        <dbReference type="SAM" id="MobiDB-lite"/>
    </source>
</evidence>
<proteinExistence type="predicted"/>
<feature type="region of interest" description="Disordered" evidence="1">
    <location>
        <begin position="24"/>
        <end position="59"/>
    </location>
</feature>
<evidence type="ECO:0000313" key="2">
    <source>
        <dbReference type="EMBL" id="OGG51257.1"/>
    </source>
</evidence>
<dbReference type="Proteomes" id="UP000178606">
    <property type="component" value="Unassembled WGS sequence"/>
</dbReference>
<accession>A0A1F6CQ58</accession>